<accession>A0A363UMD6</accession>
<dbReference type="SUPFAM" id="SSF57716">
    <property type="entry name" value="Glucocorticoid receptor-like (DNA-binding domain)"/>
    <property type="match status" value="1"/>
</dbReference>
<dbReference type="RefSeq" id="WP_109719764.1">
    <property type="nucleotide sequence ID" value="NZ_QEQK01000005.1"/>
</dbReference>
<sequence>MPEPARLVRCPHCGQLAKATPENPWRPFCGRRCKLIDLGAWLDEDHRIPGPPGDPDNAPSDES</sequence>
<keyword evidence="1 3" id="KW-0479">Metal-binding</keyword>
<reference evidence="5 6" key="1">
    <citation type="submission" date="2018-05" db="EMBL/GenBank/DDBJ databases">
        <title>Abyssibacter profundi OUC007T gen. nov., sp. nov, a marine bacterium isolated from seawater of the Mariana Trench.</title>
        <authorList>
            <person name="Zhou S."/>
        </authorList>
    </citation>
    <scope>NUCLEOTIDE SEQUENCE [LARGE SCALE GENOMIC DNA]</scope>
    <source>
        <strain evidence="5 6">OUC007</strain>
    </source>
</reference>
<evidence type="ECO:0000256" key="2">
    <source>
        <dbReference type="ARBA" id="ARBA00022833"/>
    </source>
</evidence>
<dbReference type="InterPro" id="IPR005584">
    <property type="entry name" value="DNA_gyrase_inhibitor_YacG"/>
</dbReference>
<dbReference type="GO" id="GO:0008657">
    <property type="term" value="F:DNA topoisomerase type II (double strand cut, ATP-hydrolyzing) inhibitor activity"/>
    <property type="evidence" value="ECO:0007669"/>
    <property type="project" value="UniProtKB-UniRule"/>
</dbReference>
<evidence type="ECO:0000313" key="5">
    <source>
        <dbReference type="EMBL" id="PWN56570.1"/>
    </source>
</evidence>
<comment type="subunit">
    <text evidence="3">Interacts with GyrB.</text>
</comment>
<comment type="caution">
    <text evidence="5">The sequence shown here is derived from an EMBL/GenBank/DDBJ whole genome shotgun (WGS) entry which is preliminary data.</text>
</comment>
<evidence type="ECO:0000256" key="4">
    <source>
        <dbReference type="SAM" id="MobiDB-lite"/>
    </source>
</evidence>
<dbReference type="GO" id="GO:0006355">
    <property type="term" value="P:regulation of DNA-templated transcription"/>
    <property type="evidence" value="ECO:0007669"/>
    <property type="project" value="InterPro"/>
</dbReference>
<gene>
    <name evidence="3" type="primary">yacG</name>
    <name evidence="5" type="ORF">DEH80_07025</name>
</gene>
<comment type="cofactor">
    <cofactor evidence="3">
        <name>Zn(2+)</name>
        <dbReference type="ChEBI" id="CHEBI:29105"/>
    </cofactor>
    <text evidence="3">Binds 1 zinc ion.</text>
</comment>
<proteinExistence type="inferred from homology"/>
<keyword evidence="2 3" id="KW-0862">Zinc</keyword>
<evidence type="ECO:0000313" key="6">
    <source>
        <dbReference type="Proteomes" id="UP000251800"/>
    </source>
</evidence>
<feature type="binding site" evidence="3">
    <location>
        <position position="29"/>
    </location>
    <ligand>
        <name>Zn(2+)</name>
        <dbReference type="ChEBI" id="CHEBI:29105"/>
    </ligand>
</feature>
<feature type="region of interest" description="Disordered" evidence="4">
    <location>
        <begin position="43"/>
        <end position="63"/>
    </location>
</feature>
<organism evidence="5 6">
    <name type="scientific">Abyssibacter profundi</name>
    <dbReference type="NCBI Taxonomy" id="2182787"/>
    <lineage>
        <taxon>Bacteria</taxon>
        <taxon>Pseudomonadati</taxon>
        <taxon>Pseudomonadota</taxon>
        <taxon>Gammaproteobacteria</taxon>
        <taxon>Chromatiales</taxon>
        <taxon>Oceanococcaceae</taxon>
        <taxon>Abyssibacter</taxon>
    </lineage>
</organism>
<dbReference type="EMBL" id="QEQK01000005">
    <property type="protein sequence ID" value="PWN56570.1"/>
    <property type="molecule type" value="Genomic_DNA"/>
</dbReference>
<feature type="binding site" evidence="3">
    <location>
        <position position="10"/>
    </location>
    <ligand>
        <name>Zn(2+)</name>
        <dbReference type="ChEBI" id="CHEBI:29105"/>
    </ligand>
</feature>
<dbReference type="OrthoDB" id="9809663at2"/>
<dbReference type="AlphaFoldDB" id="A0A363UMD6"/>
<name>A0A363UMD6_9GAMM</name>
<evidence type="ECO:0000256" key="3">
    <source>
        <dbReference type="HAMAP-Rule" id="MF_00649"/>
    </source>
</evidence>
<evidence type="ECO:0000256" key="1">
    <source>
        <dbReference type="ARBA" id="ARBA00022723"/>
    </source>
</evidence>
<dbReference type="GO" id="GO:0008270">
    <property type="term" value="F:zinc ion binding"/>
    <property type="evidence" value="ECO:0007669"/>
    <property type="project" value="UniProtKB-UniRule"/>
</dbReference>
<dbReference type="HAMAP" id="MF_00649">
    <property type="entry name" value="DNA_gyrase_inhibitor_YacG"/>
    <property type="match status" value="1"/>
</dbReference>
<feature type="binding site" evidence="3">
    <location>
        <position position="13"/>
    </location>
    <ligand>
        <name>Zn(2+)</name>
        <dbReference type="ChEBI" id="CHEBI:29105"/>
    </ligand>
</feature>
<dbReference type="PANTHER" id="PTHR36150:SF1">
    <property type="entry name" value="DNA GYRASE INHIBITOR YACG"/>
    <property type="match status" value="1"/>
</dbReference>
<dbReference type="Proteomes" id="UP000251800">
    <property type="component" value="Unassembled WGS sequence"/>
</dbReference>
<comment type="similarity">
    <text evidence="3">Belongs to the DNA gyrase inhibitor YacG family.</text>
</comment>
<dbReference type="Pfam" id="PF03884">
    <property type="entry name" value="YacG"/>
    <property type="match status" value="1"/>
</dbReference>
<dbReference type="Gene3D" id="3.30.50.10">
    <property type="entry name" value="Erythroid Transcription Factor GATA-1, subunit A"/>
    <property type="match status" value="1"/>
</dbReference>
<feature type="binding site" evidence="3">
    <location>
        <position position="33"/>
    </location>
    <ligand>
        <name>Zn(2+)</name>
        <dbReference type="ChEBI" id="CHEBI:29105"/>
    </ligand>
</feature>
<protein>
    <recommendedName>
        <fullName evidence="3">DNA gyrase inhibitor YacG</fullName>
    </recommendedName>
</protein>
<keyword evidence="6" id="KW-1185">Reference proteome</keyword>
<dbReference type="PANTHER" id="PTHR36150">
    <property type="entry name" value="DNA GYRASE INHIBITOR YACG"/>
    <property type="match status" value="1"/>
</dbReference>
<comment type="function">
    <text evidence="3">Inhibits all the catalytic activities of DNA gyrase by preventing its interaction with DNA. Acts by binding directly to the C-terminal domain of GyrB, which probably disrupts DNA binding by the gyrase.</text>
</comment>
<dbReference type="InterPro" id="IPR013088">
    <property type="entry name" value="Znf_NHR/GATA"/>
</dbReference>